<gene>
    <name evidence="1" type="ORF">PVL29_020887</name>
</gene>
<evidence type="ECO:0000313" key="2">
    <source>
        <dbReference type="Proteomes" id="UP001168098"/>
    </source>
</evidence>
<sequence length="110" mass="12443">MGLTFTKLFGRFFTKKEMRILMTKAKPNEATVVSMLSAYGQLGSPESGRWVHSYIENNGIQFNVHVGMALATMYSTHDNLEDVCLGFDKSDDKDFAAWNSMIVGYAMLWM</sequence>
<organism evidence="1 2">
    <name type="scientific">Vitis rotundifolia</name>
    <name type="common">Muscadine grape</name>
    <dbReference type="NCBI Taxonomy" id="103349"/>
    <lineage>
        <taxon>Eukaryota</taxon>
        <taxon>Viridiplantae</taxon>
        <taxon>Streptophyta</taxon>
        <taxon>Embryophyta</taxon>
        <taxon>Tracheophyta</taxon>
        <taxon>Spermatophyta</taxon>
        <taxon>Magnoliopsida</taxon>
        <taxon>eudicotyledons</taxon>
        <taxon>Gunneridae</taxon>
        <taxon>Pentapetalae</taxon>
        <taxon>rosids</taxon>
        <taxon>Vitales</taxon>
        <taxon>Vitaceae</taxon>
        <taxon>Viteae</taxon>
        <taxon>Vitis</taxon>
    </lineage>
</organism>
<dbReference type="Gene3D" id="1.25.40.10">
    <property type="entry name" value="Tetratricopeptide repeat domain"/>
    <property type="match status" value="1"/>
</dbReference>
<evidence type="ECO:0000313" key="1">
    <source>
        <dbReference type="EMBL" id="KAJ9678821.1"/>
    </source>
</evidence>
<proteinExistence type="predicted"/>
<dbReference type="InterPro" id="IPR011990">
    <property type="entry name" value="TPR-like_helical_dom_sf"/>
</dbReference>
<accession>A0AA39DCA3</accession>
<keyword evidence="2" id="KW-1185">Reference proteome</keyword>
<reference evidence="1 2" key="1">
    <citation type="journal article" date="2023" name="BMC Biotechnol.">
        <title>Vitis rotundifolia cv Carlos genome sequencing.</title>
        <authorList>
            <person name="Huff M."/>
            <person name="Hulse-Kemp A."/>
            <person name="Scheffler B."/>
            <person name="Youngblood R."/>
            <person name="Simpson S."/>
            <person name="Babiker E."/>
            <person name="Staton M."/>
        </authorList>
    </citation>
    <scope>NUCLEOTIDE SEQUENCE [LARGE SCALE GENOMIC DNA]</scope>
    <source>
        <tissue evidence="1">Leaf</tissue>
    </source>
</reference>
<protein>
    <submittedName>
        <fullName evidence="1">Uncharacterized protein</fullName>
    </submittedName>
</protein>
<dbReference type="PANTHER" id="PTHR47926">
    <property type="entry name" value="PENTATRICOPEPTIDE REPEAT-CONTAINING PROTEIN"/>
    <property type="match status" value="1"/>
</dbReference>
<dbReference type="AlphaFoldDB" id="A0AA39DCA3"/>
<dbReference type="EMBL" id="JARBHA010000016">
    <property type="protein sequence ID" value="KAJ9678821.1"/>
    <property type="molecule type" value="Genomic_DNA"/>
</dbReference>
<dbReference type="InterPro" id="IPR046960">
    <property type="entry name" value="PPR_At4g14850-like_plant"/>
</dbReference>
<name>A0AA39DCA3_VITRO</name>
<comment type="caution">
    <text evidence="1">The sequence shown here is derived from an EMBL/GenBank/DDBJ whole genome shotgun (WGS) entry which is preliminary data.</text>
</comment>
<dbReference type="PANTHER" id="PTHR47926:SF456">
    <property type="entry name" value="PENTATRICOPEPTIDE REPEAT-CONTAINING PROTEIN ELI1, CHLOROPLASTIC"/>
    <property type="match status" value="1"/>
</dbReference>
<dbReference type="Proteomes" id="UP001168098">
    <property type="component" value="Unassembled WGS sequence"/>
</dbReference>
<dbReference type="GO" id="GO:0009451">
    <property type="term" value="P:RNA modification"/>
    <property type="evidence" value="ECO:0007669"/>
    <property type="project" value="InterPro"/>
</dbReference>
<dbReference type="GO" id="GO:0003723">
    <property type="term" value="F:RNA binding"/>
    <property type="evidence" value="ECO:0007669"/>
    <property type="project" value="InterPro"/>
</dbReference>